<name>A0A210QP02_MIZYE</name>
<evidence type="ECO:0000256" key="13">
    <source>
        <dbReference type="ARBA" id="ARBA00023034"/>
    </source>
</evidence>
<evidence type="ECO:0000256" key="6">
    <source>
        <dbReference type="ARBA" id="ARBA00013776"/>
    </source>
</evidence>
<dbReference type="GO" id="GO:0015031">
    <property type="term" value="P:protein transport"/>
    <property type="evidence" value="ECO:0007669"/>
    <property type="project" value="UniProtKB-KW"/>
</dbReference>
<evidence type="ECO:0000256" key="5">
    <source>
        <dbReference type="ARBA" id="ARBA00005363"/>
    </source>
</evidence>
<dbReference type="GO" id="GO:0034045">
    <property type="term" value="C:phagophore assembly site membrane"/>
    <property type="evidence" value="ECO:0007669"/>
    <property type="project" value="UniProtKB-SubCell"/>
</dbReference>
<evidence type="ECO:0000256" key="1">
    <source>
        <dbReference type="ARBA" id="ARBA00004304"/>
    </source>
</evidence>
<organism evidence="21 22">
    <name type="scientific">Mizuhopecten yessoensis</name>
    <name type="common">Japanese scallop</name>
    <name type="synonym">Patinopecten yessoensis</name>
    <dbReference type="NCBI Taxonomy" id="6573"/>
    <lineage>
        <taxon>Eukaryota</taxon>
        <taxon>Metazoa</taxon>
        <taxon>Spiralia</taxon>
        <taxon>Lophotrochozoa</taxon>
        <taxon>Mollusca</taxon>
        <taxon>Bivalvia</taxon>
        <taxon>Autobranchia</taxon>
        <taxon>Pteriomorphia</taxon>
        <taxon>Pectinida</taxon>
        <taxon>Pectinoidea</taxon>
        <taxon>Pectinidae</taxon>
        <taxon>Mizuhopecten</taxon>
    </lineage>
</organism>
<evidence type="ECO:0000313" key="22">
    <source>
        <dbReference type="Proteomes" id="UP000242188"/>
    </source>
</evidence>
<dbReference type="InterPro" id="IPR009011">
    <property type="entry name" value="Man6P_isomerase_rcpt-bd_dom_sf"/>
</dbReference>
<keyword evidence="16" id="KW-1015">Disulfide bond</keyword>
<dbReference type="SUPFAM" id="SSF50911">
    <property type="entry name" value="Mannose 6-phosphate receptor domain"/>
    <property type="match status" value="1"/>
</dbReference>
<sequence>MSDMFTKDLRRRVSNLAVFCLFISGTVSQTCTKVSSCACTTDSGFKIDLTPLGNTDTTPRFQDIPDSKGKTDVYSWNPCQEFTEGTCVNEAACKVTPSGMITQYLGIGTQDSATFLYDDKGRLTIQYTTGNATTAVNIICSEDDTGSVTAYGLDQEGGQKEYHFELKTAYACPPKHPTAVSIGTYLCIGCGVFLIVYIVGGVLFQSFVRKETGKLRIPNLNFWTAMPALIRDGVMFVLTRGKKKVAYDRI</sequence>
<dbReference type="Gene3D" id="2.70.130.10">
    <property type="entry name" value="Mannose-6-phosphate receptor binding domain"/>
    <property type="match status" value="1"/>
</dbReference>
<keyword evidence="9 19" id="KW-0732">Signal</keyword>
<evidence type="ECO:0000256" key="8">
    <source>
        <dbReference type="ARBA" id="ARBA00022692"/>
    </source>
</evidence>
<reference evidence="21 22" key="1">
    <citation type="journal article" date="2017" name="Nat. Ecol. Evol.">
        <title>Scallop genome provides insights into evolution of bilaterian karyotype and development.</title>
        <authorList>
            <person name="Wang S."/>
            <person name="Zhang J."/>
            <person name="Jiao W."/>
            <person name="Li J."/>
            <person name="Xun X."/>
            <person name="Sun Y."/>
            <person name="Guo X."/>
            <person name="Huan P."/>
            <person name="Dong B."/>
            <person name="Zhang L."/>
            <person name="Hu X."/>
            <person name="Sun X."/>
            <person name="Wang J."/>
            <person name="Zhao C."/>
            <person name="Wang Y."/>
            <person name="Wang D."/>
            <person name="Huang X."/>
            <person name="Wang R."/>
            <person name="Lv J."/>
            <person name="Li Y."/>
            <person name="Zhang Z."/>
            <person name="Liu B."/>
            <person name="Lu W."/>
            <person name="Hui Y."/>
            <person name="Liang J."/>
            <person name="Zhou Z."/>
            <person name="Hou R."/>
            <person name="Li X."/>
            <person name="Liu Y."/>
            <person name="Li H."/>
            <person name="Ning X."/>
            <person name="Lin Y."/>
            <person name="Zhao L."/>
            <person name="Xing Q."/>
            <person name="Dou J."/>
            <person name="Li Y."/>
            <person name="Mao J."/>
            <person name="Guo H."/>
            <person name="Dou H."/>
            <person name="Li T."/>
            <person name="Mu C."/>
            <person name="Jiang W."/>
            <person name="Fu Q."/>
            <person name="Fu X."/>
            <person name="Miao Y."/>
            <person name="Liu J."/>
            <person name="Yu Q."/>
            <person name="Li R."/>
            <person name="Liao H."/>
            <person name="Li X."/>
            <person name="Kong Y."/>
            <person name="Jiang Z."/>
            <person name="Chourrout D."/>
            <person name="Li R."/>
            <person name="Bao Z."/>
        </authorList>
    </citation>
    <scope>NUCLEOTIDE SEQUENCE [LARGE SCALE GENOMIC DNA]</scope>
    <source>
        <strain evidence="21 22">PY_sf001</strain>
    </source>
</reference>
<dbReference type="AlphaFoldDB" id="A0A210QP02"/>
<evidence type="ECO:0000256" key="2">
    <source>
        <dbReference type="ARBA" id="ARBA00004358"/>
    </source>
</evidence>
<evidence type="ECO:0000256" key="19">
    <source>
        <dbReference type="SAM" id="SignalP"/>
    </source>
</evidence>
<accession>A0A210QP02</accession>
<dbReference type="InterPro" id="IPR018939">
    <property type="entry name" value="Autophagy-rel_prot_27"/>
</dbReference>
<feature type="chain" id="PRO_5012442586" description="Autophagy-related protein 27" evidence="19">
    <location>
        <begin position="29"/>
        <end position="250"/>
    </location>
</feature>
<evidence type="ECO:0000256" key="10">
    <source>
        <dbReference type="ARBA" id="ARBA00022927"/>
    </source>
</evidence>
<keyword evidence="8 18" id="KW-0812">Transmembrane</keyword>
<keyword evidence="13" id="KW-0333">Golgi apparatus</keyword>
<dbReference type="InterPro" id="IPR044865">
    <property type="entry name" value="MRH_dom"/>
</dbReference>
<evidence type="ECO:0000256" key="16">
    <source>
        <dbReference type="ARBA" id="ARBA00023157"/>
    </source>
</evidence>
<keyword evidence="17" id="KW-0968">Cytoplasmic vesicle</keyword>
<evidence type="ECO:0000256" key="3">
    <source>
        <dbReference type="ARBA" id="ARBA00004394"/>
    </source>
</evidence>
<dbReference type="STRING" id="6573.A0A210QP02"/>
<dbReference type="PROSITE" id="PS51914">
    <property type="entry name" value="MRH"/>
    <property type="match status" value="1"/>
</dbReference>
<evidence type="ECO:0000256" key="17">
    <source>
        <dbReference type="ARBA" id="ARBA00023329"/>
    </source>
</evidence>
<dbReference type="PANTHER" id="PTHR15071:SF0">
    <property type="entry name" value="MANNOSE 6-PHOSPHATE RECEPTOR-LIKE PROTEIN 1"/>
    <property type="match status" value="1"/>
</dbReference>
<dbReference type="EMBL" id="NEDP02002599">
    <property type="protein sequence ID" value="OWF50466.1"/>
    <property type="molecule type" value="Genomic_DNA"/>
</dbReference>
<evidence type="ECO:0000256" key="9">
    <source>
        <dbReference type="ARBA" id="ARBA00022729"/>
    </source>
</evidence>
<dbReference type="GO" id="GO:0006914">
    <property type="term" value="P:autophagy"/>
    <property type="evidence" value="ECO:0007669"/>
    <property type="project" value="UniProtKB-KW"/>
</dbReference>
<evidence type="ECO:0000256" key="12">
    <source>
        <dbReference type="ARBA" id="ARBA00023006"/>
    </source>
</evidence>
<comment type="caution">
    <text evidence="21">The sequence shown here is derived from an EMBL/GenBank/DDBJ whole genome shotgun (WGS) entry which is preliminary data.</text>
</comment>
<protein>
    <recommendedName>
        <fullName evidence="6">Autophagy-related protein 27</fullName>
    </recommendedName>
</protein>
<evidence type="ECO:0000256" key="14">
    <source>
        <dbReference type="ARBA" id="ARBA00023128"/>
    </source>
</evidence>
<evidence type="ECO:0000256" key="7">
    <source>
        <dbReference type="ARBA" id="ARBA00022448"/>
    </source>
</evidence>
<dbReference type="GO" id="GO:0005802">
    <property type="term" value="C:trans-Golgi network"/>
    <property type="evidence" value="ECO:0007669"/>
    <property type="project" value="TreeGrafter"/>
</dbReference>
<evidence type="ECO:0000256" key="11">
    <source>
        <dbReference type="ARBA" id="ARBA00022989"/>
    </source>
</evidence>
<evidence type="ECO:0000259" key="20">
    <source>
        <dbReference type="PROSITE" id="PS51914"/>
    </source>
</evidence>
<keyword evidence="12" id="KW-0072">Autophagy</keyword>
<dbReference type="Proteomes" id="UP000242188">
    <property type="component" value="Unassembled WGS sequence"/>
</dbReference>
<comment type="similarity">
    <text evidence="5">Belongs to the ATG27 family.</text>
</comment>
<dbReference type="GO" id="GO:0010008">
    <property type="term" value="C:endosome membrane"/>
    <property type="evidence" value="ECO:0007669"/>
    <property type="project" value="UniProtKB-SubCell"/>
</dbReference>
<keyword evidence="10" id="KW-0653">Protein transport</keyword>
<evidence type="ECO:0000256" key="15">
    <source>
        <dbReference type="ARBA" id="ARBA00023136"/>
    </source>
</evidence>
<keyword evidence="14" id="KW-0496">Mitochondrion</keyword>
<feature type="signal peptide" evidence="19">
    <location>
        <begin position="1"/>
        <end position="28"/>
    </location>
</feature>
<dbReference type="Pfam" id="PF09451">
    <property type="entry name" value="ATG27"/>
    <property type="match status" value="1"/>
</dbReference>
<evidence type="ECO:0000256" key="4">
    <source>
        <dbReference type="ARBA" id="ARBA00004472"/>
    </source>
</evidence>
<dbReference type="PANTHER" id="PTHR15071">
    <property type="entry name" value="MANNOSE-6-PHOSPHATE RECEPTOR FAMILY MEMBER"/>
    <property type="match status" value="1"/>
</dbReference>
<dbReference type="GO" id="GO:0000139">
    <property type="term" value="C:Golgi membrane"/>
    <property type="evidence" value="ECO:0007669"/>
    <property type="project" value="UniProtKB-SubCell"/>
</dbReference>
<evidence type="ECO:0000313" key="21">
    <source>
        <dbReference type="EMBL" id="OWF50466.1"/>
    </source>
</evidence>
<feature type="domain" description="MRH" evidence="20">
    <location>
        <begin position="35"/>
        <end position="174"/>
    </location>
</feature>
<feature type="transmembrane region" description="Helical" evidence="18">
    <location>
        <begin position="182"/>
        <end position="204"/>
    </location>
</feature>
<comment type="subcellular location">
    <subcellularLocation>
        <location evidence="2">Cytoplasmic vesicle membrane</location>
        <topology evidence="2">Single-pass type I membrane protein</topology>
    </subcellularLocation>
    <subcellularLocation>
        <location evidence="3">Golgi apparatus membrane</location>
    </subcellularLocation>
    <subcellularLocation>
        <location evidence="1">Mitochondrion membrane</location>
        <topology evidence="1">Single-pass membrane protein</topology>
    </subcellularLocation>
    <subcellularLocation>
        <location evidence="4">Preautophagosomal structure membrane</location>
        <topology evidence="4">Single-pass type I membrane protein</topology>
    </subcellularLocation>
</comment>
<dbReference type="OrthoDB" id="29460at2759"/>
<gene>
    <name evidence="21" type="ORF">KP79_PYT19391</name>
</gene>
<keyword evidence="11 18" id="KW-1133">Transmembrane helix</keyword>
<keyword evidence="22" id="KW-1185">Reference proteome</keyword>
<dbReference type="GO" id="GO:0031966">
    <property type="term" value="C:mitochondrial membrane"/>
    <property type="evidence" value="ECO:0007669"/>
    <property type="project" value="UniProtKB-SubCell"/>
</dbReference>
<proteinExistence type="inferred from homology"/>
<evidence type="ECO:0000256" key="18">
    <source>
        <dbReference type="SAM" id="Phobius"/>
    </source>
</evidence>
<keyword evidence="7" id="KW-0813">Transport</keyword>
<keyword evidence="21" id="KW-0675">Receptor</keyword>
<keyword evidence="15 18" id="KW-0472">Membrane</keyword>